<dbReference type="GO" id="GO:0006281">
    <property type="term" value="P:DNA repair"/>
    <property type="evidence" value="ECO:0007669"/>
    <property type="project" value="TreeGrafter"/>
</dbReference>
<dbReference type="Gene3D" id="3.40.50.300">
    <property type="entry name" value="P-loop containing nucleotide triphosphate hydrolases"/>
    <property type="match status" value="1"/>
</dbReference>
<keyword evidence="1" id="KW-0378">Hydrolase</keyword>
<dbReference type="InterPro" id="IPR049730">
    <property type="entry name" value="SNF2/RAD54-like_C"/>
</dbReference>
<gene>
    <name evidence="3" type="ORF">LCGC14_2288930</name>
</gene>
<feature type="domain" description="Helicase ATP-binding" evidence="2">
    <location>
        <begin position="63"/>
        <end position="229"/>
    </location>
</feature>
<dbReference type="EMBL" id="LAZR01032012">
    <property type="protein sequence ID" value="KKL52094.1"/>
    <property type="molecule type" value="Genomic_DNA"/>
</dbReference>
<dbReference type="GO" id="GO:0016787">
    <property type="term" value="F:hydrolase activity"/>
    <property type="evidence" value="ECO:0007669"/>
    <property type="project" value="UniProtKB-KW"/>
</dbReference>
<comment type="caution">
    <text evidence="3">The sequence shown here is derived from an EMBL/GenBank/DDBJ whole genome shotgun (WGS) entry which is preliminary data.</text>
</comment>
<dbReference type="SMART" id="SM00487">
    <property type="entry name" value="DEXDc"/>
    <property type="match status" value="1"/>
</dbReference>
<dbReference type="AlphaFoldDB" id="A0A0F9CSA9"/>
<dbReference type="Pfam" id="PF00271">
    <property type="entry name" value="Helicase_C"/>
    <property type="match status" value="1"/>
</dbReference>
<dbReference type="GO" id="GO:0005524">
    <property type="term" value="F:ATP binding"/>
    <property type="evidence" value="ECO:0007669"/>
    <property type="project" value="InterPro"/>
</dbReference>
<dbReference type="Gene3D" id="3.40.50.10810">
    <property type="entry name" value="Tandem AAA-ATPase domain"/>
    <property type="match status" value="1"/>
</dbReference>
<dbReference type="GO" id="GO:0031297">
    <property type="term" value="P:replication fork processing"/>
    <property type="evidence" value="ECO:0007669"/>
    <property type="project" value="TreeGrafter"/>
</dbReference>
<organism evidence="3">
    <name type="scientific">marine sediment metagenome</name>
    <dbReference type="NCBI Taxonomy" id="412755"/>
    <lineage>
        <taxon>unclassified sequences</taxon>
        <taxon>metagenomes</taxon>
        <taxon>ecological metagenomes</taxon>
    </lineage>
</organism>
<feature type="non-terminal residue" evidence="3">
    <location>
        <position position="1"/>
    </location>
</feature>
<dbReference type="InterPro" id="IPR027417">
    <property type="entry name" value="P-loop_NTPase"/>
</dbReference>
<sequence>QSETFVATIPKVIDGILTPQKQRFIILKCGHTITKEKAGVVDFSDIVSFKGHKPFPFQLTAAERVVKADFKVLLRLDVGLGKTVITLMLIRKYWKQLTPLVIVCKSSLTVQWMMEWLDWVPGKLVQVIENGRDKPNEGFRAFIVSMDLIAPRWNKKKKAMVGGLPWLKDYKFKTIIFDEIQHVKNPDAARTQFVQDLVAETPYMFQLSGTPIKNNFGEYFNALNMLEPNVFRYRSQFYDTYVEHYFDDYGRLHSGGLKKSRYDDFKHATKKFIIDYKRQDVMPDLPEIFRQYRFFNLTVEDTDAYGKEMNTFLEAYDEAEYMSGQDKFAAKQAIGASLMRMRQIVGLAKVEPVVEGVLEWLDGNDEEIDILNGFVIDKIGDKAKPLRAKPKIIIFIHHIDVGTVLQSNLDVELMKRDIAPCARLLGGMGAKSVPVEEEFRENPKRRVLIASTLAAGEGKNFQFCTNAVLMERQWNPPNEEQAEGRFPRPGTTASQVNVVYPVAVGTVDEYLAELVEKKRVDLKTVEGKWGSAAESEIMTELTLRLATEGRKKWRP</sequence>
<dbReference type="PROSITE" id="PS51192">
    <property type="entry name" value="HELICASE_ATP_BIND_1"/>
    <property type="match status" value="1"/>
</dbReference>
<evidence type="ECO:0000313" key="3">
    <source>
        <dbReference type="EMBL" id="KKL52094.1"/>
    </source>
</evidence>
<dbReference type="InterPro" id="IPR038718">
    <property type="entry name" value="SNF2-like_sf"/>
</dbReference>
<protein>
    <recommendedName>
        <fullName evidence="2">Helicase ATP-binding domain-containing protein</fullName>
    </recommendedName>
</protein>
<dbReference type="Pfam" id="PF00176">
    <property type="entry name" value="SNF2-rel_dom"/>
    <property type="match status" value="1"/>
</dbReference>
<reference evidence="3" key="1">
    <citation type="journal article" date="2015" name="Nature">
        <title>Complex archaea that bridge the gap between prokaryotes and eukaryotes.</title>
        <authorList>
            <person name="Spang A."/>
            <person name="Saw J.H."/>
            <person name="Jorgensen S.L."/>
            <person name="Zaremba-Niedzwiedzka K."/>
            <person name="Martijn J."/>
            <person name="Lind A.E."/>
            <person name="van Eijk R."/>
            <person name="Schleper C."/>
            <person name="Guy L."/>
            <person name="Ettema T.J."/>
        </authorList>
    </citation>
    <scope>NUCLEOTIDE SEQUENCE</scope>
</reference>
<dbReference type="SUPFAM" id="SSF52540">
    <property type="entry name" value="P-loop containing nucleoside triphosphate hydrolases"/>
    <property type="match status" value="2"/>
</dbReference>
<dbReference type="InterPro" id="IPR000330">
    <property type="entry name" value="SNF2_N"/>
</dbReference>
<dbReference type="CDD" id="cd18793">
    <property type="entry name" value="SF2_C_SNF"/>
    <property type="match status" value="1"/>
</dbReference>
<dbReference type="InterPro" id="IPR001650">
    <property type="entry name" value="Helicase_C-like"/>
</dbReference>
<dbReference type="PANTHER" id="PTHR45766">
    <property type="entry name" value="DNA ANNEALING HELICASE AND ENDONUCLEASE ZRANB3 FAMILY MEMBER"/>
    <property type="match status" value="1"/>
</dbReference>
<dbReference type="InterPro" id="IPR014001">
    <property type="entry name" value="Helicase_ATP-bd"/>
</dbReference>
<evidence type="ECO:0000259" key="2">
    <source>
        <dbReference type="PROSITE" id="PS51192"/>
    </source>
</evidence>
<name>A0A0F9CSA9_9ZZZZ</name>
<accession>A0A0F9CSA9</accession>
<evidence type="ECO:0000256" key="1">
    <source>
        <dbReference type="ARBA" id="ARBA00022801"/>
    </source>
</evidence>
<proteinExistence type="predicted"/>
<dbReference type="PANTHER" id="PTHR45766:SF6">
    <property type="entry name" value="SWI_SNF-RELATED MATRIX-ASSOCIATED ACTIN-DEPENDENT REGULATOR OF CHROMATIN SUBFAMILY A-LIKE PROTEIN 1"/>
    <property type="match status" value="1"/>
</dbReference>